<accession>A0AAI8Z914</accession>
<feature type="domain" description="AD" evidence="2">
    <location>
        <begin position="127"/>
        <end position="223"/>
    </location>
</feature>
<sequence>MADSNSSNKRNSKVGTPKSGAGSPAMQPMADPLENLSRALGARIRITTAAPHSQTFEGALDNADPKLGLVFVNTRSPPPNPSTNIAAQPKDYHVTPISQIQNFQLLSPSPAGDSGDRGFANAPTAIGRVDIQKLKKREEARVKQLKEEQQNRGRGVTSEGQAIFDSLKRINIDVRWHNQEIIAYEAVIISPPYRSEDCKGQAGKIEQITRVKKVLEGERKKIREREERERKAAAPTGPRKGG</sequence>
<reference evidence="3" key="1">
    <citation type="submission" date="2023-11" db="EMBL/GenBank/DDBJ databases">
        <authorList>
            <person name="Alioto T."/>
            <person name="Alioto T."/>
            <person name="Gomez Garrido J."/>
        </authorList>
    </citation>
    <scope>NUCLEOTIDE SEQUENCE</scope>
</reference>
<feature type="region of interest" description="Disordered" evidence="1">
    <location>
        <begin position="1"/>
        <end position="36"/>
    </location>
</feature>
<comment type="caution">
    <text evidence="3">The sequence shown here is derived from an EMBL/GenBank/DDBJ whole genome shotgun (WGS) entry which is preliminary data.</text>
</comment>
<keyword evidence="4" id="KW-1185">Reference proteome</keyword>
<name>A0AAI8Z914_9PEZI</name>
<dbReference type="PROSITE" id="PS52001">
    <property type="entry name" value="AD"/>
    <property type="match status" value="1"/>
</dbReference>
<evidence type="ECO:0000313" key="3">
    <source>
        <dbReference type="EMBL" id="CAK4034739.1"/>
    </source>
</evidence>
<dbReference type="Pfam" id="PF09793">
    <property type="entry name" value="AD"/>
    <property type="match status" value="1"/>
</dbReference>
<organism evidence="3 4">
    <name type="scientific">Lecanosticta acicola</name>
    <dbReference type="NCBI Taxonomy" id="111012"/>
    <lineage>
        <taxon>Eukaryota</taxon>
        <taxon>Fungi</taxon>
        <taxon>Dikarya</taxon>
        <taxon>Ascomycota</taxon>
        <taxon>Pezizomycotina</taxon>
        <taxon>Dothideomycetes</taxon>
        <taxon>Dothideomycetidae</taxon>
        <taxon>Mycosphaerellales</taxon>
        <taxon>Mycosphaerellaceae</taxon>
        <taxon>Lecanosticta</taxon>
    </lineage>
</organism>
<dbReference type="PANTHER" id="PTHR13542">
    <property type="entry name" value="LSM12 HOMOLOG"/>
    <property type="match status" value="1"/>
</dbReference>
<dbReference type="InterPro" id="IPR019181">
    <property type="entry name" value="LSM12_ABD"/>
</dbReference>
<gene>
    <name evidence="3" type="ORF">LECACI_7A009897</name>
</gene>
<dbReference type="EMBL" id="CAVMBE010000133">
    <property type="protein sequence ID" value="CAK4034739.1"/>
    <property type="molecule type" value="Genomic_DNA"/>
</dbReference>
<evidence type="ECO:0000313" key="4">
    <source>
        <dbReference type="Proteomes" id="UP001296104"/>
    </source>
</evidence>
<proteinExistence type="predicted"/>
<dbReference type="Proteomes" id="UP001296104">
    <property type="component" value="Unassembled WGS sequence"/>
</dbReference>
<protein>
    <recommendedName>
        <fullName evidence="2">AD domain-containing protein</fullName>
    </recommendedName>
</protein>
<dbReference type="AlphaFoldDB" id="A0AAI8Z914"/>
<dbReference type="SMART" id="SM00995">
    <property type="entry name" value="AD"/>
    <property type="match status" value="1"/>
</dbReference>
<feature type="region of interest" description="Disordered" evidence="1">
    <location>
        <begin position="216"/>
        <end position="242"/>
    </location>
</feature>
<evidence type="ECO:0000256" key="1">
    <source>
        <dbReference type="SAM" id="MobiDB-lite"/>
    </source>
</evidence>
<dbReference type="InterPro" id="IPR039683">
    <property type="entry name" value="Lsm12-like"/>
</dbReference>
<evidence type="ECO:0000259" key="2">
    <source>
        <dbReference type="PROSITE" id="PS52001"/>
    </source>
</evidence>
<dbReference type="InterPro" id="IPR047574">
    <property type="entry name" value="AD"/>
</dbReference>
<feature type="compositionally biased region" description="Basic and acidic residues" evidence="1">
    <location>
        <begin position="216"/>
        <end position="232"/>
    </location>
</feature>